<dbReference type="SUPFAM" id="SSF46626">
    <property type="entry name" value="Cytochrome c"/>
    <property type="match status" value="3"/>
</dbReference>
<evidence type="ECO:0000256" key="2">
    <source>
        <dbReference type="ARBA" id="ARBA00022660"/>
    </source>
</evidence>
<dbReference type="Gene3D" id="1.10.760.10">
    <property type="entry name" value="Cytochrome c-like domain"/>
    <property type="match status" value="3"/>
</dbReference>
<keyword evidence="3 5" id="KW-0479">Metal-binding</keyword>
<protein>
    <submittedName>
        <fullName evidence="9">Uncharacterized protein</fullName>
    </submittedName>
</protein>
<dbReference type="UniPathway" id="UPA00705"/>
<keyword evidence="1 5" id="KW-0349">Heme</keyword>
<evidence type="ECO:0000259" key="8">
    <source>
        <dbReference type="PROSITE" id="PS51007"/>
    </source>
</evidence>
<keyword evidence="2" id="KW-0249">Electron transport</keyword>
<feature type="domain" description="Cytochrome oxidase subunit I profile" evidence="7">
    <location>
        <begin position="199"/>
        <end position="481"/>
    </location>
</feature>
<evidence type="ECO:0000256" key="5">
    <source>
        <dbReference type="PROSITE-ProRule" id="PRU00433"/>
    </source>
</evidence>
<dbReference type="GO" id="GO:0016020">
    <property type="term" value="C:membrane"/>
    <property type="evidence" value="ECO:0007669"/>
    <property type="project" value="InterPro"/>
</dbReference>
<feature type="transmembrane region" description="Helical" evidence="6">
    <location>
        <begin position="427"/>
        <end position="451"/>
    </location>
</feature>
<dbReference type="EMBL" id="CP013099">
    <property type="protein sequence ID" value="ALP53266.1"/>
    <property type="molecule type" value="Genomic_DNA"/>
</dbReference>
<feature type="domain" description="Cytochrome c" evidence="8">
    <location>
        <begin position="802"/>
        <end position="901"/>
    </location>
</feature>
<sequence length="965" mass="107517">MSEHSQDAAPQLVNKKLIRHWLWWGLAWLTVFPLLGLLVSIKFHNPGFLGETAWLTFGRMRPVHVNGVIFGAFSTPVLGMLYYLVPRLCGRPMAKEAWGWWALIGWNVFLITGSISLLLGYNLGFEADEFEWPFNILRWLVLALIGGQVLVTIFKRREGGFYVSLWYTIAALVWTLMNLVLGNVILPYMEMSGISNAALHGLYIHYVVGLWITPAGLAIMYYFVPLATHNPLFSHRLSLLGFWTLAFFYPFVGTHHYLFSPIPYHNQTISIVTSMLLIIPVWAVVTNLFGTALGRWGAIAGGKDGDSYGAKFLLLGVLYYLLGCFQGSVEALRRMQELTHFNDFVISHSHATVFGTFIVSVVGAMYYLWPRLTGRQLWSARLASWHFWLTVAGSAVMLLGLTAQGFVQGSMLEYGANFVDSVVTMKPWWLGRTLAGATMDIGFLLMVINFVQTARHGKPVQPEDKEHEALEARPARESVSWFGRPSSVFIVAGIGFFFAAVVVQGIMPSLLPETAIPEVAEARTGKTIQVTDYTEQEQRGREIYIRDGCWYCHSQYIRPVTGETQRWGPVSQAGEYVFDQPHLLSTRRIGPDLTRVGRRYDDTWHAAHYWDPRAVVPDSIMPRFPWLYKQEGDGAPQLNADGKALVAYLQRLGTNIGDWRETFMPTRLNAGAAVRLQGEEQEQLVGLGQEVYARRCIGCHGAKGDGQGPAAQFLEPKPRDFTAGKFKFRSTRGGPNSLPSDEDLFVTISHGLWGTAMPPWYKISVDERLAVIQYLKTFSERWQQETVNPSVDIPPEPDVTAESIAQGRQQFMNICFTCHGKTGEGDGPLATSLTDDWGNPVTPANFTLPAGVAGGVKLGHDGEHLFETIMTGVGATPMPPFAGSFDGKAIWNIVHFVQSLRIDAQMETLRDKGLAEAQRGDARRRLWASLSQAAGRGDIAEAVWQSRDNSQLAGLGRGDSERKAQ</sequence>
<gene>
    <name evidence="9" type="ORF">Tel_08920</name>
</gene>
<evidence type="ECO:0000256" key="4">
    <source>
        <dbReference type="ARBA" id="ARBA00023004"/>
    </source>
</evidence>
<dbReference type="InterPro" id="IPR036909">
    <property type="entry name" value="Cyt_c-like_dom_sf"/>
</dbReference>
<feature type="transmembrane region" description="Helical" evidence="6">
    <location>
        <begin position="161"/>
        <end position="182"/>
    </location>
</feature>
<dbReference type="PROSITE" id="PS50855">
    <property type="entry name" value="COX1"/>
    <property type="match status" value="1"/>
</dbReference>
<dbReference type="InterPro" id="IPR036927">
    <property type="entry name" value="Cyt_c_oxase-like_su1_sf"/>
</dbReference>
<dbReference type="Pfam" id="PF02433">
    <property type="entry name" value="FixO"/>
    <property type="match status" value="1"/>
</dbReference>
<dbReference type="PROSITE" id="PS51007">
    <property type="entry name" value="CYTC"/>
    <property type="match status" value="2"/>
</dbReference>
<dbReference type="KEGG" id="tee:Tel_08920"/>
<feature type="transmembrane region" description="Helical" evidence="6">
    <location>
        <begin position="385"/>
        <end position="407"/>
    </location>
</feature>
<dbReference type="InterPro" id="IPR003468">
    <property type="entry name" value="Cyt_c_oxidase_monohaem-su/FixO"/>
</dbReference>
<organism evidence="9 10">
    <name type="scientific">Candidatus Tenderia electrophaga</name>
    <dbReference type="NCBI Taxonomy" id="1748243"/>
    <lineage>
        <taxon>Bacteria</taxon>
        <taxon>Pseudomonadati</taxon>
        <taxon>Pseudomonadota</taxon>
        <taxon>Gammaproteobacteria</taxon>
        <taxon>Candidatus Tenderiales</taxon>
        <taxon>Candidatus Tenderiaceae</taxon>
        <taxon>Candidatus Tenderia</taxon>
    </lineage>
</organism>
<dbReference type="GO" id="GO:0004129">
    <property type="term" value="F:cytochrome-c oxidase activity"/>
    <property type="evidence" value="ECO:0007669"/>
    <property type="project" value="InterPro"/>
</dbReference>
<dbReference type="PANTHER" id="PTHR10422:SF29">
    <property type="entry name" value="CYTOCHROME C OXIDASE SUBUNIT 1 HOMOLOG, BACTEROID"/>
    <property type="match status" value="1"/>
</dbReference>
<feature type="transmembrane region" description="Helical" evidence="6">
    <location>
        <begin position="97"/>
        <end position="124"/>
    </location>
</feature>
<dbReference type="InterPro" id="IPR023616">
    <property type="entry name" value="Cyt_c_oxase-like_su1_dom"/>
</dbReference>
<evidence type="ECO:0000256" key="1">
    <source>
        <dbReference type="ARBA" id="ARBA00022617"/>
    </source>
</evidence>
<dbReference type="GO" id="GO:0022904">
    <property type="term" value="P:respiratory electron transport chain"/>
    <property type="evidence" value="ECO:0007669"/>
    <property type="project" value="TreeGrafter"/>
</dbReference>
<dbReference type="Proteomes" id="UP000055136">
    <property type="component" value="Chromosome"/>
</dbReference>
<name>A0A0S2TDR8_9GAMM</name>
<feature type="transmembrane region" description="Helical" evidence="6">
    <location>
        <begin position="21"/>
        <end position="43"/>
    </location>
</feature>
<evidence type="ECO:0000259" key="7">
    <source>
        <dbReference type="PROSITE" id="PS50855"/>
    </source>
</evidence>
<keyword evidence="6" id="KW-1133">Transmembrane helix</keyword>
<dbReference type="SUPFAM" id="SSF81442">
    <property type="entry name" value="Cytochrome c oxidase subunit I-like"/>
    <property type="match status" value="1"/>
</dbReference>
<dbReference type="GO" id="GO:0015990">
    <property type="term" value="P:electron transport coupled proton transport"/>
    <property type="evidence" value="ECO:0007669"/>
    <property type="project" value="TreeGrafter"/>
</dbReference>
<keyword evidence="2" id="KW-0813">Transport</keyword>
<dbReference type="AlphaFoldDB" id="A0A0S2TDR8"/>
<accession>A0A0S2TDR8</accession>
<keyword evidence="6" id="KW-0472">Membrane</keyword>
<keyword evidence="10" id="KW-1185">Reference proteome</keyword>
<dbReference type="PANTHER" id="PTHR10422">
    <property type="entry name" value="CYTOCHROME C OXIDASE SUBUNIT 1"/>
    <property type="match status" value="1"/>
</dbReference>
<keyword evidence="2" id="KW-0679">Respiratory chain</keyword>
<feature type="transmembrane region" description="Helical" evidence="6">
    <location>
        <begin position="136"/>
        <end position="154"/>
    </location>
</feature>
<keyword evidence="6" id="KW-0812">Transmembrane</keyword>
<evidence type="ECO:0000313" key="10">
    <source>
        <dbReference type="Proteomes" id="UP000055136"/>
    </source>
</evidence>
<dbReference type="GO" id="GO:0006119">
    <property type="term" value="P:oxidative phosphorylation"/>
    <property type="evidence" value="ECO:0007669"/>
    <property type="project" value="UniProtKB-UniPathway"/>
</dbReference>
<dbReference type="Pfam" id="PF00115">
    <property type="entry name" value="COX1"/>
    <property type="match status" value="1"/>
</dbReference>
<feature type="transmembrane region" description="Helical" evidence="6">
    <location>
        <begin position="488"/>
        <end position="507"/>
    </location>
</feature>
<dbReference type="STRING" id="1748243.Tel_08920"/>
<feature type="transmembrane region" description="Helical" evidence="6">
    <location>
        <begin position="236"/>
        <end position="259"/>
    </location>
</feature>
<feature type="transmembrane region" description="Helical" evidence="6">
    <location>
        <begin position="202"/>
        <end position="224"/>
    </location>
</feature>
<evidence type="ECO:0000256" key="6">
    <source>
        <dbReference type="SAM" id="Phobius"/>
    </source>
</evidence>
<evidence type="ECO:0000313" key="9">
    <source>
        <dbReference type="EMBL" id="ALP53266.1"/>
    </source>
</evidence>
<proteinExistence type="predicted"/>
<dbReference type="GO" id="GO:0020037">
    <property type="term" value="F:heme binding"/>
    <property type="evidence" value="ECO:0007669"/>
    <property type="project" value="InterPro"/>
</dbReference>
<reference evidence="9" key="1">
    <citation type="submission" date="2015-10" db="EMBL/GenBank/DDBJ databases">
        <title>Description of Candidatus Tenderia electrophaga gen. nov, sp. nov., an Uncultivated Electroautotroph from a Biocathode Enrichment.</title>
        <authorList>
            <person name="Eddie B.J."/>
            <person name="Malanoski A.P."/>
            <person name="Wang Z."/>
            <person name="Hall R.J."/>
            <person name="Oh S.D."/>
            <person name="Heiner C."/>
            <person name="Lin B."/>
            <person name="Strycharz-Glaven S.M."/>
        </authorList>
    </citation>
    <scope>NUCLEOTIDE SEQUENCE [LARGE SCALE GENOMIC DNA]</scope>
    <source>
        <strain evidence="9">NRL1</strain>
    </source>
</reference>
<evidence type="ECO:0000256" key="3">
    <source>
        <dbReference type="ARBA" id="ARBA00022723"/>
    </source>
</evidence>
<feature type="domain" description="Cytochrome c" evidence="8">
    <location>
        <begin position="683"/>
        <end position="779"/>
    </location>
</feature>
<dbReference type="Pfam" id="PF13442">
    <property type="entry name" value="Cytochrome_CBB3"/>
    <property type="match status" value="2"/>
</dbReference>
<dbReference type="InterPro" id="IPR009056">
    <property type="entry name" value="Cyt_c-like_dom"/>
</dbReference>
<dbReference type="Gene3D" id="1.20.210.10">
    <property type="entry name" value="Cytochrome c oxidase-like, subunit I domain"/>
    <property type="match status" value="1"/>
</dbReference>
<feature type="transmembrane region" description="Helical" evidence="6">
    <location>
        <begin position="63"/>
        <end position="85"/>
    </location>
</feature>
<keyword evidence="4 5" id="KW-0408">Iron</keyword>
<dbReference type="GO" id="GO:0046872">
    <property type="term" value="F:metal ion binding"/>
    <property type="evidence" value="ECO:0007669"/>
    <property type="project" value="UniProtKB-KW"/>
</dbReference>
<dbReference type="InterPro" id="IPR000883">
    <property type="entry name" value="Cyt_C_Oxase_1"/>
</dbReference>
<feature type="transmembrane region" description="Helical" evidence="6">
    <location>
        <begin position="349"/>
        <end position="369"/>
    </location>
</feature>
<feature type="transmembrane region" description="Helical" evidence="6">
    <location>
        <begin position="308"/>
        <end position="329"/>
    </location>
</feature>
<feature type="transmembrane region" description="Helical" evidence="6">
    <location>
        <begin position="271"/>
        <end position="296"/>
    </location>
</feature>